<reference evidence="1 2" key="1">
    <citation type="submission" date="2024-01" db="EMBL/GenBank/DDBJ databases">
        <title>Multi-omics insights into the function and evolution of sodium benzoate biodegradation pathways in Benzoatithermus flavus gen. nov., sp. nov. from hot spring.</title>
        <authorList>
            <person name="Hu C.-J."/>
            <person name="Li W.-J."/>
        </authorList>
    </citation>
    <scope>NUCLEOTIDE SEQUENCE [LARGE SCALE GENOMIC DNA]</scope>
    <source>
        <strain evidence="1 2">SYSU G07066</strain>
    </source>
</reference>
<gene>
    <name evidence="1" type="ORF">U1T56_01040</name>
</gene>
<name>A0ABU8XLI1_9PROT</name>
<dbReference type="EMBL" id="JBBLZC010000001">
    <property type="protein sequence ID" value="MEK0081721.1"/>
    <property type="molecule type" value="Genomic_DNA"/>
</dbReference>
<evidence type="ECO:0000313" key="2">
    <source>
        <dbReference type="Proteomes" id="UP001375743"/>
    </source>
</evidence>
<dbReference type="PANTHER" id="PTHR33986:SF15">
    <property type="entry name" value="MITOCHONDRIAL FISSION PROTEIN ELM1"/>
    <property type="match status" value="1"/>
</dbReference>
<organism evidence="1 2">
    <name type="scientific">Benzoatithermus flavus</name>
    <dbReference type="NCBI Taxonomy" id="3108223"/>
    <lineage>
        <taxon>Bacteria</taxon>
        <taxon>Pseudomonadati</taxon>
        <taxon>Pseudomonadota</taxon>
        <taxon>Alphaproteobacteria</taxon>
        <taxon>Geminicoccales</taxon>
        <taxon>Geminicoccaceae</taxon>
        <taxon>Benzoatithermus</taxon>
    </lineage>
</organism>
<evidence type="ECO:0000313" key="1">
    <source>
        <dbReference type="EMBL" id="MEK0081721.1"/>
    </source>
</evidence>
<accession>A0ABU8XLI1</accession>
<dbReference type="InterPro" id="IPR009367">
    <property type="entry name" value="Elm1-like"/>
</dbReference>
<dbReference type="RefSeq" id="WP_418157570.1">
    <property type="nucleotide sequence ID" value="NZ_JBBLZC010000001.1"/>
</dbReference>
<keyword evidence="2" id="KW-1185">Reference proteome</keyword>
<comment type="caution">
    <text evidence="1">The sequence shown here is derived from an EMBL/GenBank/DDBJ whole genome shotgun (WGS) entry which is preliminary data.</text>
</comment>
<protein>
    <submittedName>
        <fullName evidence="1">Mitochondrial fission ELM1 family protein</fullName>
    </submittedName>
</protein>
<dbReference type="Pfam" id="PF06258">
    <property type="entry name" value="Mito_fiss_Elm1"/>
    <property type="match status" value="1"/>
</dbReference>
<proteinExistence type="predicted"/>
<dbReference type="PANTHER" id="PTHR33986">
    <property type="entry name" value="OS02G0535700 PROTEIN"/>
    <property type="match status" value="1"/>
</dbReference>
<sequence>MDASVRDRREPAALRSETPRTWLLLGHKQGDNGQVLALAEALGWPFEIKRIVYRPWELVTNRLVGVTLLGIDRRRSSPLEPPWPELVITAGRRNEPVARWIQARAGGRGRVRLVHVGRPWASTDVFDLIVTTPQYALPGRPNILHNEAPMHRVAPERLVAEGAKWAPRLVHLPRPWTAVLLGGHIPPYTFDREAGTALGRLLAATARRDGGSLLISTSARTPAKVVDALAAELDVPHLLYRWRRDDPDNPYFGFLALAERIVVTSDSMSMLIEAVASGKPVFIFDLATGPGSMRPATDRDERPPTRRRLRQTLSLRSIAFHLGRWLGPRQLLRDVGAIHRAQVAAGRAVWLGQPWPETRRVEPLEDTQRAADRVRALFRRP</sequence>
<dbReference type="Proteomes" id="UP001375743">
    <property type="component" value="Unassembled WGS sequence"/>
</dbReference>